<dbReference type="AlphaFoldDB" id="A0A8T1VNR4"/>
<evidence type="ECO:0000256" key="1">
    <source>
        <dbReference type="SAM" id="MobiDB-lite"/>
    </source>
</evidence>
<feature type="compositionally biased region" description="Low complexity" evidence="1">
    <location>
        <begin position="66"/>
        <end position="86"/>
    </location>
</feature>
<keyword evidence="4" id="KW-1185">Reference proteome</keyword>
<dbReference type="OrthoDB" id="124194at2759"/>
<accession>A0A8T1VNR4</accession>
<feature type="signal peptide" evidence="2">
    <location>
        <begin position="1"/>
        <end position="26"/>
    </location>
</feature>
<organism evidence="3 4">
    <name type="scientific">Phytophthora boehmeriae</name>
    <dbReference type="NCBI Taxonomy" id="109152"/>
    <lineage>
        <taxon>Eukaryota</taxon>
        <taxon>Sar</taxon>
        <taxon>Stramenopiles</taxon>
        <taxon>Oomycota</taxon>
        <taxon>Peronosporomycetes</taxon>
        <taxon>Peronosporales</taxon>
        <taxon>Peronosporaceae</taxon>
        <taxon>Phytophthora</taxon>
    </lineage>
</organism>
<evidence type="ECO:0008006" key="5">
    <source>
        <dbReference type="Google" id="ProtNLM"/>
    </source>
</evidence>
<sequence length="124" mass="12707">MLKLRVVLSFLLAAMGILSSLDSVSAQAPPIHEYSYSGSGDSHDAGDLPSVTQSPSTAHEAAPTGSSTTTNQTPAPTTKTPTASSGSGIGDGTVPRWGVCEENSNCEAGTFCKTLDNISLCYPE</sequence>
<reference evidence="3" key="1">
    <citation type="submission" date="2021-02" db="EMBL/GenBank/DDBJ databases">
        <authorList>
            <person name="Palmer J.M."/>
        </authorList>
    </citation>
    <scope>NUCLEOTIDE SEQUENCE</scope>
    <source>
        <strain evidence="3">SCRP23</strain>
    </source>
</reference>
<proteinExistence type="predicted"/>
<name>A0A8T1VNR4_9STRA</name>
<evidence type="ECO:0000313" key="3">
    <source>
        <dbReference type="EMBL" id="KAG7382952.1"/>
    </source>
</evidence>
<evidence type="ECO:0000256" key="2">
    <source>
        <dbReference type="SAM" id="SignalP"/>
    </source>
</evidence>
<feature type="chain" id="PRO_5035925050" description="CBM1 domain-containing protein" evidence="2">
    <location>
        <begin position="27"/>
        <end position="124"/>
    </location>
</feature>
<gene>
    <name evidence="3" type="ORF">PHYBOEH_010163</name>
</gene>
<evidence type="ECO:0000313" key="4">
    <source>
        <dbReference type="Proteomes" id="UP000693981"/>
    </source>
</evidence>
<comment type="caution">
    <text evidence="3">The sequence shown here is derived from an EMBL/GenBank/DDBJ whole genome shotgun (WGS) entry which is preliminary data.</text>
</comment>
<keyword evidence="2" id="KW-0732">Signal</keyword>
<dbReference type="EMBL" id="JAGDFL010000685">
    <property type="protein sequence ID" value="KAG7382952.1"/>
    <property type="molecule type" value="Genomic_DNA"/>
</dbReference>
<feature type="region of interest" description="Disordered" evidence="1">
    <location>
        <begin position="30"/>
        <end position="94"/>
    </location>
</feature>
<protein>
    <recommendedName>
        <fullName evidence="5">CBM1 domain-containing protein</fullName>
    </recommendedName>
</protein>
<dbReference type="Proteomes" id="UP000693981">
    <property type="component" value="Unassembled WGS sequence"/>
</dbReference>